<dbReference type="Pfam" id="PF08240">
    <property type="entry name" value="ADH_N"/>
    <property type="match status" value="1"/>
</dbReference>
<sequence length="336" mass="36292">MTMKALVYTDTLEMKYRDEPLPTVRDGDVVMQVSAAAICGSDMHAYHGHDARRVPPLILGHEVCGTVMDGKHAGQRMVINPLMSCGVCRDCLSGRTNLCRDRELIGMYLQGAYAEQVAISERNLLAIPDDMDSVHAALTEPTATALHAIALVERIAYRPLSEMTVLVQGGGAIGLLAALILKAKGCAHIDLAETNALRRASIEEQHCCDVFDPINEPAPNSENYDAVFDCVGSSHTREAASAAVRPGGIISHVGLQNSGDGFDSRRITLQEITVLGNYCYTTPDMQASIDMLYQKRLGNLDWVEVRPLSAGAQAFDDLHHGRVAAGKIVLQPDSLA</sequence>
<dbReference type="PANTHER" id="PTHR43401">
    <property type="entry name" value="L-THREONINE 3-DEHYDROGENASE"/>
    <property type="match status" value="1"/>
</dbReference>
<dbReference type="GO" id="GO:0016491">
    <property type="term" value="F:oxidoreductase activity"/>
    <property type="evidence" value="ECO:0007669"/>
    <property type="project" value="UniProtKB-KW"/>
</dbReference>
<feature type="domain" description="Alcohol dehydrogenase-like C-terminal" evidence="2">
    <location>
        <begin position="172"/>
        <end position="292"/>
    </location>
</feature>
<gene>
    <name evidence="4" type="ORF">DKW60_18800</name>
</gene>
<dbReference type="RefSeq" id="WP_109839208.1">
    <property type="nucleotide sequence ID" value="NZ_QGKM01000074.1"/>
</dbReference>
<dbReference type="InterPro" id="IPR036291">
    <property type="entry name" value="NAD(P)-bd_dom_sf"/>
</dbReference>
<dbReference type="Pfam" id="PF00107">
    <property type="entry name" value="ADH_zinc_N"/>
    <property type="match status" value="1"/>
</dbReference>
<feature type="domain" description="Alcohol dehydrogenase-like N-terminal" evidence="3">
    <location>
        <begin position="26"/>
        <end position="129"/>
    </location>
</feature>
<dbReference type="AlphaFoldDB" id="A0A317C2U7"/>
<dbReference type="SUPFAM" id="SSF50129">
    <property type="entry name" value="GroES-like"/>
    <property type="match status" value="1"/>
</dbReference>
<protein>
    <submittedName>
        <fullName evidence="4">Galactitol-1-phosphate 5-dehydrogenase</fullName>
    </submittedName>
</protein>
<reference evidence="4 5" key="1">
    <citation type="submission" date="2018-05" db="EMBL/GenBank/DDBJ databases">
        <title>Leucothrix arctica sp. nov., isolated from Arctic seawater.</title>
        <authorList>
            <person name="Choi A."/>
            <person name="Baek K."/>
        </authorList>
    </citation>
    <scope>NUCLEOTIDE SEQUENCE [LARGE SCALE GENOMIC DNA]</scope>
    <source>
        <strain evidence="4 5">JCM 18388</strain>
    </source>
</reference>
<evidence type="ECO:0000313" key="4">
    <source>
        <dbReference type="EMBL" id="PWQ92888.1"/>
    </source>
</evidence>
<dbReference type="Gene3D" id="3.40.50.720">
    <property type="entry name" value="NAD(P)-binding Rossmann-like Domain"/>
    <property type="match status" value="1"/>
</dbReference>
<evidence type="ECO:0000259" key="3">
    <source>
        <dbReference type="Pfam" id="PF08240"/>
    </source>
</evidence>
<proteinExistence type="predicted"/>
<dbReference type="SUPFAM" id="SSF51735">
    <property type="entry name" value="NAD(P)-binding Rossmann-fold domains"/>
    <property type="match status" value="1"/>
</dbReference>
<dbReference type="InterPro" id="IPR050129">
    <property type="entry name" value="Zn_alcohol_dh"/>
</dbReference>
<dbReference type="OrthoDB" id="9773078at2"/>
<name>A0A317C2U7_9GAMM</name>
<dbReference type="InterPro" id="IPR011032">
    <property type="entry name" value="GroES-like_sf"/>
</dbReference>
<dbReference type="InterPro" id="IPR013149">
    <property type="entry name" value="ADH-like_C"/>
</dbReference>
<keyword evidence="5" id="KW-1185">Reference proteome</keyword>
<dbReference type="PANTHER" id="PTHR43401:SF2">
    <property type="entry name" value="L-THREONINE 3-DEHYDROGENASE"/>
    <property type="match status" value="1"/>
</dbReference>
<dbReference type="InterPro" id="IPR013154">
    <property type="entry name" value="ADH-like_N"/>
</dbReference>
<organism evidence="4 5">
    <name type="scientific">Leucothrix pacifica</name>
    <dbReference type="NCBI Taxonomy" id="1247513"/>
    <lineage>
        <taxon>Bacteria</taxon>
        <taxon>Pseudomonadati</taxon>
        <taxon>Pseudomonadota</taxon>
        <taxon>Gammaproteobacteria</taxon>
        <taxon>Thiotrichales</taxon>
        <taxon>Thiotrichaceae</taxon>
        <taxon>Leucothrix</taxon>
    </lineage>
</organism>
<keyword evidence="1" id="KW-0560">Oxidoreductase</keyword>
<evidence type="ECO:0000259" key="2">
    <source>
        <dbReference type="Pfam" id="PF00107"/>
    </source>
</evidence>
<dbReference type="Gene3D" id="3.90.180.10">
    <property type="entry name" value="Medium-chain alcohol dehydrogenases, catalytic domain"/>
    <property type="match status" value="1"/>
</dbReference>
<evidence type="ECO:0000313" key="5">
    <source>
        <dbReference type="Proteomes" id="UP000245539"/>
    </source>
</evidence>
<comment type="caution">
    <text evidence="4">The sequence shown here is derived from an EMBL/GenBank/DDBJ whole genome shotgun (WGS) entry which is preliminary data.</text>
</comment>
<dbReference type="EMBL" id="QGKM01000074">
    <property type="protein sequence ID" value="PWQ92888.1"/>
    <property type="molecule type" value="Genomic_DNA"/>
</dbReference>
<accession>A0A317C2U7</accession>
<evidence type="ECO:0000256" key="1">
    <source>
        <dbReference type="ARBA" id="ARBA00023002"/>
    </source>
</evidence>
<dbReference type="Proteomes" id="UP000245539">
    <property type="component" value="Unassembled WGS sequence"/>
</dbReference>